<dbReference type="PANTHER" id="PTHR43618">
    <property type="entry name" value="7-ALPHA-HYDROXYSTEROID DEHYDROGENASE"/>
    <property type="match status" value="1"/>
</dbReference>
<organism evidence="7 8">
    <name type="scientific">Metarhizium album (strain ARSEF 1941)</name>
    <dbReference type="NCBI Taxonomy" id="1081103"/>
    <lineage>
        <taxon>Eukaryota</taxon>
        <taxon>Fungi</taxon>
        <taxon>Dikarya</taxon>
        <taxon>Ascomycota</taxon>
        <taxon>Pezizomycotina</taxon>
        <taxon>Sordariomycetes</taxon>
        <taxon>Hypocreomycetidae</taxon>
        <taxon>Hypocreales</taxon>
        <taxon>Clavicipitaceae</taxon>
        <taxon>Metarhizium</taxon>
    </lineage>
</organism>
<dbReference type="HOGENOM" id="CLU_010194_1_1_1"/>
<evidence type="ECO:0000256" key="4">
    <source>
        <dbReference type="ARBA" id="ARBA00023002"/>
    </source>
</evidence>
<comment type="similarity">
    <text evidence="1">Belongs to the short-chain dehydrogenases/reductases (SDR) family.</text>
</comment>
<dbReference type="InterPro" id="IPR036291">
    <property type="entry name" value="NAD(P)-bd_dom_sf"/>
</dbReference>
<dbReference type="InterPro" id="IPR002347">
    <property type="entry name" value="SDR_fam"/>
</dbReference>
<dbReference type="Pfam" id="PF13561">
    <property type="entry name" value="adh_short_C2"/>
    <property type="match status" value="1"/>
</dbReference>
<evidence type="ECO:0000256" key="6">
    <source>
        <dbReference type="SAM" id="MobiDB-lite"/>
    </source>
</evidence>
<feature type="compositionally biased region" description="Basic residues" evidence="6">
    <location>
        <begin position="15"/>
        <end position="31"/>
    </location>
</feature>
<dbReference type="SUPFAM" id="SSF51735">
    <property type="entry name" value="NAD(P)-binding Rossmann-fold domains"/>
    <property type="match status" value="1"/>
</dbReference>
<dbReference type="PRINTS" id="PR00081">
    <property type="entry name" value="GDHRDH"/>
</dbReference>
<evidence type="ECO:0000256" key="3">
    <source>
        <dbReference type="ARBA" id="ARBA00022857"/>
    </source>
</evidence>
<dbReference type="InterPro" id="IPR020904">
    <property type="entry name" value="Sc_DH/Rdtase_CS"/>
</dbReference>
<dbReference type="InterPro" id="IPR052178">
    <property type="entry name" value="Sec_Metab_Biosynth_SDR"/>
</dbReference>
<dbReference type="Gene3D" id="3.40.50.720">
    <property type="entry name" value="NAD(P)-binding Rossmann-like Domain"/>
    <property type="match status" value="1"/>
</dbReference>
<proteinExistence type="inferred from homology"/>
<keyword evidence="4" id="KW-0560">Oxidoreductase</keyword>
<keyword evidence="3" id="KW-0521">NADP</keyword>
<dbReference type="Proteomes" id="UP000030816">
    <property type="component" value="Unassembled WGS sequence"/>
</dbReference>
<dbReference type="STRING" id="1081103.A0A0B2WKT5"/>
<dbReference type="GeneID" id="63740069"/>
<evidence type="ECO:0000256" key="5">
    <source>
        <dbReference type="ARBA" id="ARBA00046017"/>
    </source>
</evidence>
<protein>
    <recommendedName>
        <fullName evidence="2">Hydroxynaphthalene reductase-like protein Arp2</fullName>
    </recommendedName>
</protein>
<comment type="caution">
    <text evidence="7">The sequence shown here is derived from an EMBL/GenBank/DDBJ whole genome shotgun (WGS) entry which is preliminary data.</text>
</comment>
<keyword evidence="8" id="KW-1185">Reference proteome</keyword>
<dbReference type="OrthoDB" id="294295at2759"/>
<dbReference type="EMBL" id="AZHE01000014">
    <property type="protein sequence ID" value="KHN96671.1"/>
    <property type="molecule type" value="Genomic_DNA"/>
</dbReference>
<name>A0A0B2WKT5_METAS</name>
<evidence type="ECO:0000313" key="8">
    <source>
        <dbReference type="Proteomes" id="UP000030816"/>
    </source>
</evidence>
<evidence type="ECO:0000256" key="2">
    <source>
        <dbReference type="ARBA" id="ARBA00015194"/>
    </source>
</evidence>
<evidence type="ECO:0000313" key="7">
    <source>
        <dbReference type="EMBL" id="KHN96671.1"/>
    </source>
</evidence>
<comment type="function">
    <text evidence="5">Hydroxynaphthalene reductase-like protein; part of the Pks2 gene cluster that mediates the formation of infectious structures (appressoria), enabling these fungi to kill insects faster. The product of the Pks2 gene cluster is different from the one of Pks1 and has still not been identified.</text>
</comment>
<dbReference type="GO" id="GO:0016491">
    <property type="term" value="F:oxidoreductase activity"/>
    <property type="evidence" value="ECO:0007669"/>
    <property type="project" value="UniProtKB-KW"/>
</dbReference>
<feature type="region of interest" description="Disordered" evidence="6">
    <location>
        <begin position="1"/>
        <end position="56"/>
    </location>
</feature>
<dbReference type="PROSITE" id="PS00061">
    <property type="entry name" value="ADH_SHORT"/>
    <property type="match status" value="1"/>
</dbReference>
<dbReference type="RefSeq" id="XP_040677737.1">
    <property type="nucleotide sequence ID" value="XM_040824412.1"/>
</dbReference>
<reference evidence="7 8" key="1">
    <citation type="journal article" date="2014" name="Proc. Natl. Acad. Sci. U.S.A.">
        <title>Trajectory and genomic determinants of fungal-pathogen speciation and host adaptation.</title>
        <authorList>
            <person name="Hu X."/>
            <person name="Xiao G."/>
            <person name="Zheng P."/>
            <person name="Shang Y."/>
            <person name="Su Y."/>
            <person name="Zhang X."/>
            <person name="Liu X."/>
            <person name="Zhan S."/>
            <person name="St Leger R.J."/>
            <person name="Wang C."/>
        </authorList>
    </citation>
    <scope>NUCLEOTIDE SEQUENCE [LARGE SCALE GENOMIC DNA]</scope>
    <source>
        <strain evidence="7 8">ARSEF 1941</strain>
    </source>
</reference>
<gene>
    <name evidence="7" type="ORF">MAM_05614</name>
</gene>
<dbReference type="PANTHER" id="PTHR43618:SF17">
    <property type="entry name" value="RHAMNOLIPIDS BIOSYNTHESIS 3-OXOACYL-[ACYL-CARRIER-PROTEIN] REDUCTASE"/>
    <property type="match status" value="1"/>
</dbReference>
<sequence length="278" mass="29477">MEQAERKDTKENHPLTHHHHPGQSRPRHRRSVPPPRSKTPPANTTSPPPPKGAKGIGRMIATGFITNGAKVYITGRDAAACHAAVTSLQPLARLSGSIHALPANLQHLDECESLAASLAGLEPAGLHVLVNNAGATWGAELDTHPDAAWTKLLTLNLQRAFTLTQLCLPLLERAGTADDPARVIHIGSIDGLRVPTLANFAYAASKAGLHHLSRHIARDLGFRNVTSNVLACGPFRTKMMKATLDAAEGVLTENIPLGRIGRDEDVAGSAVFLASKAG</sequence>
<feature type="compositionally biased region" description="Basic and acidic residues" evidence="6">
    <location>
        <begin position="1"/>
        <end position="14"/>
    </location>
</feature>
<accession>A0A0B2WKT5</accession>
<dbReference type="AlphaFoldDB" id="A0A0B2WKT5"/>
<dbReference type="PRINTS" id="PR00080">
    <property type="entry name" value="SDRFAMILY"/>
</dbReference>
<evidence type="ECO:0000256" key="1">
    <source>
        <dbReference type="ARBA" id="ARBA00006484"/>
    </source>
</evidence>